<dbReference type="AlphaFoldDB" id="A0AAV2QZD3"/>
<keyword evidence="3" id="KW-0812">Transmembrane</keyword>
<evidence type="ECO:0000256" key="2">
    <source>
        <dbReference type="SAM" id="MobiDB-lite"/>
    </source>
</evidence>
<dbReference type="Gene3D" id="1.20.1250.20">
    <property type="entry name" value="MFS general substrate transporter like domains"/>
    <property type="match status" value="1"/>
</dbReference>
<dbReference type="InterPro" id="IPR036259">
    <property type="entry name" value="MFS_trans_sf"/>
</dbReference>
<feature type="transmembrane region" description="Helical" evidence="3">
    <location>
        <begin position="420"/>
        <end position="442"/>
    </location>
</feature>
<feature type="region of interest" description="Disordered" evidence="2">
    <location>
        <begin position="550"/>
        <end position="589"/>
    </location>
</feature>
<feature type="transmembrane region" description="Helical" evidence="3">
    <location>
        <begin position="290"/>
        <end position="309"/>
    </location>
</feature>
<reference evidence="4 5" key="1">
    <citation type="submission" date="2024-05" db="EMBL/GenBank/DDBJ databases">
        <authorList>
            <person name="Wallberg A."/>
        </authorList>
    </citation>
    <scope>NUCLEOTIDE SEQUENCE [LARGE SCALE GENOMIC DNA]</scope>
</reference>
<dbReference type="GO" id="GO:0005886">
    <property type="term" value="C:plasma membrane"/>
    <property type="evidence" value="ECO:0007669"/>
    <property type="project" value="TreeGrafter"/>
</dbReference>
<feature type="transmembrane region" description="Helical" evidence="3">
    <location>
        <begin position="46"/>
        <end position="69"/>
    </location>
</feature>
<keyword evidence="3" id="KW-0472">Membrane</keyword>
<feature type="transmembrane region" description="Helical" evidence="3">
    <location>
        <begin position="387"/>
        <end position="408"/>
    </location>
</feature>
<evidence type="ECO:0000256" key="3">
    <source>
        <dbReference type="SAM" id="Phobius"/>
    </source>
</evidence>
<dbReference type="InterPro" id="IPR039672">
    <property type="entry name" value="MFS_2"/>
</dbReference>
<proteinExistence type="inferred from homology"/>
<feature type="transmembrane region" description="Helical" evidence="3">
    <location>
        <begin position="321"/>
        <end position="345"/>
    </location>
</feature>
<keyword evidence="5" id="KW-1185">Reference proteome</keyword>
<dbReference type="Pfam" id="PF13347">
    <property type="entry name" value="MFS_2"/>
    <property type="match status" value="1"/>
</dbReference>
<feature type="region of interest" description="Disordered" evidence="2">
    <location>
        <begin position="620"/>
        <end position="660"/>
    </location>
</feature>
<feature type="transmembrane region" description="Helical" evidence="3">
    <location>
        <begin position="122"/>
        <end position="144"/>
    </location>
</feature>
<feature type="transmembrane region" description="Helical" evidence="3">
    <location>
        <begin position="165"/>
        <end position="183"/>
    </location>
</feature>
<evidence type="ECO:0008006" key="6">
    <source>
        <dbReference type="Google" id="ProtNLM"/>
    </source>
</evidence>
<comment type="similarity">
    <text evidence="1">Belongs to the major facilitator superfamily.</text>
</comment>
<sequence>MTEIRDKSGMKWHVKLAYGVGHFFNDLCASMWFTYLLVFFDDVMELGGIAAGILLLVGQLADGMATPIVGMLCDRKINNAFVAKYGRRKIWHLIGTILVAVTFPFIWGSCLGCSGAETGTKMVYYSFFIILFQFGWAATQISHLALIPDLTTMKKQRTELNSIRYAFTVIANLSVYTIMFFVLDYDCDTDVPEVDGNSTTIAPKNEISTTMGPTSTIIVPDCSELGPEDSSKFSQVAYICLGIGLAFSILFQLGVHEKPYTTKKQEKYANAERRSSNKNAMKKLDWFKELPFYQIAVLYMATRLYVNLYQSYIVLYIQDTLMLPVATVATVPFVMYAAGFAGSIVMEFINSKIGRKATFTLGCLVGLSGCIWVGLDRSEEFNNVGIYMVASLLGIGGSTLLITSLSLTADLIGDNVEGGAFVYGFMSLVDKFSNGIIIMLIQSLGENQPEGSNFYQMVITYACGSACVLGILVIMTLINRSINTRNNSSRKSTLVISTFDDDNDQQDNDSDGGIGNQGYEEKDDTIAISGFKECGVDSTAAAITAVTKCTENTENSNSNKENQKEENTENSNSNKENQKEGKVDEHNKDKKVHTLASSGMKSCGKVDSTAAAITAVTKCTENTENSNTNKKNQKEDKVGEDNKDKKVHTLASSGMKSCGKVDSTAAAITAVTKCTENTEN</sequence>
<gene>
    <name evidence="4" type="ORF">MNOR_LOCUS18817</name>
</gene>
<name>A0AAV2QZD3_MEGNR</name>
<dbReference type="Proteomes" id="UP001497623">
    <property type="component" value="Unassembled WGS sequence"/>
</dbReference>
<evidence type="ECO:0000313" key="5">
    <source>
        <dbReference type="Proteomes" id="UP001497623"/>
    </source>
</evidence>
<dbReference type="PANTHER" id="PTHR11328">
    <property type="entry name" value="MAJOR FACILITATOR SUPERFAMILY DOMAIN-CONTAINING PROTEIN"/>
    <property type="match status" value="1"/>
</dbReference>
<dbReference type="GO" id="GO:0008643">
    <property type="term" value="P:carbohydrate transport"/>
    <property type="evidence" value="ECO:0007669"/>
    <property type="project" value="InterPro"/>
</dbReference>
<dbReference type="GO" id="GO:0015293">
    <property type="term" value="F:symporter activity"/>
    <property type="evidence" value="ECO:0007669"/>
    <property type="project" value="InterPro"/>
</dbReference>
<feature type="transmembrane region" description="Helical" evidence="3">
    <location>
        <begin position="90"/>
        <end position="107"/>
    </location>
</feature>
<accession>A0AAV2QZD3</accession>
<evidence type="ECO:0000256" key="1">
    <source>
        <dbReference type="ARBA" id="ARBA00008335"/>
    </source>
</evidence>
<feature type="transmembrane region" description="Helical" evidence="3">
    <location>
        <begin position="357"/>
        <end position="375"/>
    </location>
</feature>
<protein>
    <recommendedName>
        <fullName evidence="6">Major facilitator superfamily domain-containing protein 12-like</fullName>
    </recommendedName>
</protein>
<feature type="transmembrane region" description="Helical" evidence="3">
    <location>
        <begin position="454"/>
        <end position="478"/>
    </location>
</feature>
<dbReference type="SUPFAM" id="SSF103473">
    <property type="entry name" value="MFS general substrate transporter"/>
    <property type="match status" value="1"/>
</dbReference>
<feature type="non-terminal residue" evidence="4">
    <location>
        <position position="680"/>
    </location>
</feature>
<feature type="compositionally biased region" description="Low complexity" evidence="2">
    <location>
        <begin position="620"/>
        <end position="630"/>
    </location>
</feature>
<dbReference type="PANTHER" id="PTHR11328:SF28">
    <property type="entry name" value="MAJOR FACILITATOR SUPERFAMILY DOMAIN-CONTAINING PROTEIN 12"/>
    <property type="match status" value="1"/>
</dbReference>
<feature type="transmembrane region" description="Helical" evidence="3">
    <location>
        <begin position="236"/>
        <end position="255"/>
    </location>
</feature>
<feature type="region of interest" description="Disordered" evidence="2">
    <location>
        <begin position="498"/>
        <end position="520"/>
    </location>
</feature>
<dbReference type="CDD" id="cd17491">
    <property type="entry name" value="MFS_MFSD12"/>
    <property type="match status" value="1"/>
</dbReference>
<dbReference type="EMBL" id="CAXKWB010013663">
    <property type="protein sequence ID" value="CAL4108311.1"/>
    <property type="molecule type" value="Genomic_DNA"/>
</dbReference>
<organism evidence="4 5">
    <name type="scientific">Meganyctiphanes norvegica</name>
    <name type="common">Northern krill</name>
    <name type="synonym">Thysanopoda norvegica</name>
    <dbReference type="NCBI Taxonomy" id="48144"/>
    <lineage>
        <taxon>Eukaryota</taxon>
        <taxon>Metazoa</taxon>
        <taxon>Ecdysozoa</taxon>
        <taxon>Arthropoda</taxon>
        <taxon>Crustacea</taxon>
        <taxon>Multicrustacea</taxon>
        <taxon>Malacostraca</taxon>
        <taxon>Eumalacostraca</taxon>
        <taxon>Eucarida</taxon>
        <taxon>Euphausiacea</taxon>
        <taxon>Euphausiidae</taxon>
        <taxon>Meganyctiphanes</taxon>
    </lineage>
</organism>
<feature type="transmembrane region" description="Helical" evidence="3">
    <location>
        <begin position="20"/>
        <end position="40"/>
    </location>
</feature>
<comment type="caution">
    <text evidence="4">The sequence shown here is derived from an EMBL/GenBank/DDBJ whole genome shotgun (WGS) entry which is preliminary data.</text>
</comment>
<keyword evidence="3" id="KW-1133">Transmembrane helix</keyword>
<feature type="compositionally biased region" description="Basic and acidic residues" evidence="2">
    <location>
        <begin position="632"/>
        <end position="644"/>
    </location>
</feature>
<feature type="compositionally biased region" description="Basic and acidic residues" evidence="2">
    <location>
        <begin position="576"/>
        <end position="588"/>
    </location>
</feature>
<feature type="compositionally biased region" description="Acidic residues" evidence="2">
    <location>
        <begin position="499"/>
        <end position="510"/>
    </location>
</feature>
<evidence type="ECO:0000313" key="4">
    <source>
        <dbReference type="EMBL" id="CAL4108311.1"/>
    </source>
</evidence>